<dbReference type="RefSeq" id="WP_285748918.1">
    <property type="nucleotide sequence ID" value="NZ_CP127162.1"/>
</dbReference>
<reference evidence="2 3" key="1">
    <citation type="submission" date="2023-06" db="EMBL/GenBank/DDBJ databases">
        <title>Paenibacillus polygonum sp. nov., an endophytic bacterium, isolated from Polygonum lapathifolium L. in Nanji Wetland National Nature Reserve, South of Poyang Lake, Jiangxi Province, China.</title>
        <authorList>
            <person name="Yu Z."/>
        </authorList>
    </citation>
    <scope>NUCLEOTIDE SEQUENCE [LARGE SCALE GENOMIC DNA]</scope>
    <source>
        <strain evidence="2 3">C31</strain>
    </source>
</reference>
<dbReference type="Proteomes" id="UP001236415">
    <property type="component" value="Chromosome"/>
</dbReference>
<sequence length="251" mass="28094">MKKVIGLVILSGTLLLSGCSYGYEDPPPGTYTQGRDEVEQVTSDTKLDHGEMITSSENEEVRLYSVNVIKDEYQGMVVDVNGKQKEFDWNFINLVDPQIFYTDVTGDGKAETIIVLNTGKGTAMSINEIHVLDENLDEINVQDVLKVVSERISSQVTKKNDTTLSIQVQFDNKELDLEHPVDSDYILNQTELGFGAIMYHKVEDQKIKTIATGLIGMAPTYAASFEISYKYVAESNEFIADEIQFIPSEDR</sequence>
<accession>A0ABY8X8B3</accession>
<keyword evidence="1" id="KW-0732">Signal</keyword>
<feature type="chain" id="PRO_5047234864" evidence="1">
    <location>
        <begin position="23"/>
        <end position="251"/>
    </location>
</feature>
<dbReference type="EMBL" id="CP127162">
    <property type="protein sequence ID" value="WIV21298.1"/>
    <property type="molecule type" value="Genomic_DNA"/>
</dbReference>
<evidence type="ECO:0000313" key="2">
    <source>
        <dbReference type="EMBL" id="WIV21298.1"/>
    </source>
</evidence>
<proteinExistence type="predicted"/>
<organism evidence="2 3">
    <name type="scientific">Paenibacillus polygoni</name>
    <dbReference type="NCBI Taxonomy" id="3050112"/>
    <lineage>
        <taxon>Bacteria</taxon>
        <taxon>Bacillati</taxon>
        <taxon>Bacillota</taxon>
        <taxon>Bacilli</taxon>
        <taxon>Bacillales</taxon>
        <taxon>Paenibacillaceae</taxon>
        <taxon>Paenibacillus</taxon>
    </lineage>
</organism>
<evidence type="ECO:0000256" key="1">
    <source>
        <dbReference type="SAM" id="SignalP"/>
    </source>
</evidence>
<name>A0ABY8X8B3_9BACL</name>
<protein>
    <submittedName>
        <fullName evidence="2">Uncharacterized protein</fullName>
    </submittedName>
</protein>
<keyword evidence="3" id="KW-1185">Reference proteome</keyword>
<dbReference type="PROSITE" id="PS51257">
    <property type="entry name" value="PROKAR_LIPOPROTEIN"/>
    <property type="match status" value="1"/>
</dbReference>
<evidence type="ECO:0000313" key="3">
    <source>
        <dbReference type="Proteomes" id="UP001236415"/>
    </source>
</evidence>
<feature type="signal peptide" evidence="1">
    <location>
        <begin position="1"/>
        <end position="22"/>
    </location>
</feature>
<gene>
    <name evidence="2" type="ORF">QPK24_11755</name>
</gene>